<evidence type="ECO:0000313" key="3">
    <source>
        <dbReference type="Proteomes" id="UP000319342"/>
    </source>
</evidence>
<accession>A0A518CZZ6</accession>
<dbReference type="CDD" id="cd02440">
    <property type="entry name" value="AdoMet_MTases"/>
    <property type="match status" value="1"/>
</dbReference>
<dbReference type="Gene3D" id="3.40.50.150">
    <property type="entry name" value="Vaccinia Virus protein VP39"/>
    <property type="match status" value="1"/>
</dbReference>
<feature type="domain" description="Methyltransferase type 11" evidence="1">
    <location>
        <begin position="75"/>
        <end position="170"/>
    </location>
</feature>
<evidence type="ECO:0000313" key="2">
    <source>
        <dbReference type="EMBL" id="QDU84799.1"/>
    </source>
</evidence>
<organism evidence="2 3">
    <name type="scientific">Rohdeia mirabilis</name>
    <dbReference type="NCBI Taxonomy" id="2528008"/>
    <lineage>
        <taxon>Bacteria</taxon>
        <taxon>Pseudomonadati</taxon>
        <taxon>Planctomycetota</taxon>
        <taxon>Planctomycetia</taxon>
        <taxon>Planctomycetia incertae sedis</taxon>
        <taxon>Rohdeia</taxon>
    </lineage>
</organism>
<name>A0A518CZZ6_9BACT</name>
<dbReference type="Proteomes" id="UP000319342">
    <property type="component" value="Chromosome"/>
</dbReference>
<protein>
    <recommendedName>
        <fullName evidence="1">Methyltransferase type 11 domain-containing protein</fullName>
    </recommendedName>
</protein>
<dbReference type="AlphaFoldDB" id="A0A518CZZ6"/>
<dbReference type="RefSeq" id="WP_145186989.1">
    <property type="nucleotide sequence ID" value="NZ_CP036290.1"/>
</dbReference>
<dbReference type="InterPro" id="IPR013216">
    <property type="entry name" value="Methyltransf_11"/>
</dbReference>
<sequence length="275" mass="29819">MSAEKQGRFDLLAHNRKAWNAQALGGSEWSRPVDSAAVASARAAGKAGRAPDVILTPTHRVPDAWFGELAGARVLCLASGGGQQAPLLAAAGAQVVSYDLSDEQLARDTQVAEREGLDVTCVRGDMRDLSVFTAERFDLIFHPVSNVFVDDVQAVWNECARVLVPGGRLLAGFMNPDVFAFDDAVLEGRPCEDGALLRHRVPYVELRDADPAALARRVKKNEPLEFGHDLETQIGGQLRAGFVLEDLFGDFWDEGRSILAKHMPAAFATLSRKRG</sequence>
<dbReference type="InterPro" id="IPR029063">
    <property type="entry name" value="SAM-dependent_MTases_sf"/>
</dbReference>
<dbReference type="EMBL" id="CP036290">
    <property type="protein sequence ID" value="QDU84799.1"/>
    <property type="molecule type" value="Genomic_DNA"/>
</dbReference>
<keyword evidence="3" id="KW-1185">Reference proteome</keyword>
<reference evidence="2 3" key="1">
    <citation type="submission" date="2019-02" db="EMBL/GenBank/DDBJ databases">
        <title>Deep-cultivation of Planctomycetes and their phenomic and genomic characterization uncovers novel biology.</title>
        <authorList>
            <person name="Wiegand S."/>
            <person name="Jogler M."/>
            <person name="Boedeker C."/>
            <person name="Pinto D."/>
            <person name="Vollmers J."/>
            <person name="Rivas-Marin E."/>
            <person name="Kohn T."/>
            <person name="Peeters S.H."/>
            <person name="Heuer A."/>
            <person name="Rast P."/>
            <person name="Oberbeckmann S."/>
            <person name="Bunk B."/>
            <person name="Jeske O."/>
            <person name="Meyerdierks A."/>
            <person name="Storesund J.E."/>
            <person name="Kallscheuer N."/>
            <person name="Luecker S."/>
            <person name="Lage O.M."/>
            <person name="Pohl T."/>
            <person name="Merkel B.J."/>
            <person name="Hornburger P."/>
            <person name="Mueller R.-W."/>
            <person name="Bruemmer F."/>
            <person name="Labrenz M."/>
            <person name="Spormann A.M."/>
            <person name="Op den Camp H."/>
            <person name="Overmann J."/>
            <person name="Amann R."/>
            <person name="Jetten M.S.M."/>
            <person name="Mascher T."/>
            <person name="Medema M.H."/>
            <person name="Devos D.P."/>
            <person name="Kaster A.-K."/>
            <person name="Ovreas L."/>
            <person name="Rohde M."/>
            <person name="Galperin M.Y."/>
            <person name="Jogler C."/>
        </authorList>
    </citation>
    <scope>NUCLEOTIDE SEQUENCE [LARGE SCALE GENOMIC DNA]</scope>
    <source>
        <strain evidence="2 3">Pla163</strain>
    </source>
</reference>
<proteinExistence type="predicted"/>
<dbReference type="Pfam" id="PF08241">
    <property type="entry name" value="Methyltransf_11"/>
    <property type="match status" value="1"/>
</dbReference>
<evidence type="ECO:0000259" key="1">
    <source>
        <dbReference type="Pfam" id="PF08241"/>
    </source>
</evidence>
<dbReference type="SUPFAM" id="SSF53335">
    <property type="entry name" value="S-adenosyl-L-methionine-dependent methyltransferases"/>
    <property type="match status" value="1"/>
</dbReference>
<dbReference type="OrthoDB" id="9772751at2"/>
<gene>
    <name evidence="2" type="ORF">Pla163_19130</name>
</gene>
<dbReference type="GO" id="GO:0008757">
    <property type="term" value="F:S-adenosylmethionine-dependent methyltransferase activity"/>
    <property type="evidence" value="ECO:0007669"/>
    <property type="project" value="InterPro"/>
</dbReference>